<dbReference type="Proteomes" id="UP001203880">
    <property type="component" value="Unassembled WGS sequence"/>
</dbReference>
<gene>
    <name evidence="1" type="ORF">M3P21_12415</name>
</gene>
<sequence>MSSAWVGIETRAAFCAFIAECGFEGPDLCFVIHPDGSFAGTSDGVAFEGRWEWQDGFFCRTLSLPDAPDETDCEHIEVNGAQMRYTRDRGQGEAHVVRKVPL</sequence>
<dbReference type="RefSeq" id="WP_249710347.1">
    <property type="nucleotide sequence ID" value="NZ_JAMFMB010000014.1"/>
</dbReference>
<accession>A0ABT0Q3C4</accession>
<evidence type="ECO:0000313" key="1">
    <source>
        <dbReference type="EMBL" id="MCL6284330.1"/>
    </source>
</evidence>
<reference evidence="1" key="1">
    <citation type="submission" date="2022-05" db="EMBL/GenBank/DDBJ databases">
        <authorList>
            <person name="Park J.-S."/>
        </authorList>
    </citation>
    <scope>NUCLEOTIDE SEQUENCE</scope>
    <source>
        <strain evidence="1">2012CJ41-6</strain>
    </source>
</reference>
<proteinExistence type="predicted"/>
<organism evidence="1 2">
    <name type="scientific">Ruegeria spongiae</name>
    <dbReference type="NCBI Taxonomy" id="2942209"/>
    <lineage>
        <taxon>Bacteria</taxon>
        <taxon>Pseudomonadati</taxon>
        <taxon>Pseudomonadota</taxon>
        <taxon>Alphaproteobacteria</taxon>
        <taxon>Rhodobacterales</taxon>
        <taxon>Roseobacteraceae</taxon>
        <taxon>Ruegeria</taxon>
    </lineage>
</organism>
<dbReference type="EMBL" id="JAMFMB010000014">
    <property type="protein sequence ID" value="MCL6284330.1"/>
    <property type="molecule type" value="Genomic_DNA"/>
</dbReference>
<evidence type="ECO:0000313" key="2">
    <source>
        <dbReference type="Proteomes" id="UP001203880"/>
    </source>
</evidence>
<keyword evidence="2" id="KW-1185">Reference proteome</keyword>
<name>A0ABT0Q3C4_9RHOB</name>
<comment type="caution">
    <text evidence="1">The sequence shown here is derived from an EMBL/GenBank/DDBJ whole genome shotgun (WGS) entry which is preliminary data.</text>
</comment>
<protein>
    <submittedName>
        <fullName evidence="1">Uncharacterized protein</fullName>
    </submittedName>
</protein>